<protein>
    <submittedName>
        <fullName evidence="2">Holin</fullName>
    </submittedName>
</protein>
<comment type="caution">
    <text evidence="2">The sequence shown here is derived from an EMBL/GenBank/DDBJ whole genome shotgun (WGS) entry which is preliminary data.</text>
</comment>
<reference evidence="2 3" key="2">
    <citation type="submission" date="2018-06" db="EMBL/GenBank/DDBJ databases">
        <authorList>
            <person name="Zhirakovskaya E."/>
        </authorList>
    </citation>
    <scope>NUCLEOTIDE SEQUENCE [LARGE SCALE GENOMIC DNA]</scope>
    <source>
        <strain evidence="2 3">FBKL4.011</strain>
    </source>
</reference>
<feature type="transmembrane region" description="Helical" evidence="1">
    <location>
        <begin position="7"/>
        <end position="27"/>
    </location>
</feature>
<organism evidence="2 3">
    <name type="scientific">Thermoflavimicrobium daqui</name>
    <dbReference type="NCBI Taxonomy" id="2137476"/>
    <lineage>
        <taxon>Bacteria</taxon>
        <taxon>Bacillati</taxon>
        <taxon>Bacillota</taxon>
        <taxon>Bacilli</taxon>
        <taxon>Bacillales</taxon>
        <taxon>Thermoactinomycetaceae</taxon>
        <taxon>Thermoflavimicrobium</taxon>
    </lineage>
</organism>
<name>A0A364K9Z6_9BACL</name>
<dbReference type="Pfam" id="PF04531">
    <property type="entry name" value="Phage_holin_1"/>
    <property type="match status" value="1"/>
</dbReference>
<keyword evidence="3" id="KW-1185">Reference proteome</keyword>
<sequence length="66" mass="7536">MHGRLRNYGFWVSMTAFIAIVAELFGVDFAKGNYNDFVNVLLSILVFFGILNDPTTENKGYLDDKR</sequence>
<keyword evidence="1" id="KW-0812">Transmembrane</keyword>
<keyword evidence="1" id="KW-1133">Transmembrane helix</keyword>
<evidence type="ECO:0000313" key="2">
    <source>
        <dbReference type="EMBL" id="RAL27119.1"/>
    </source>
</evidence>
<dbReference type="OrthoDB" id="1922895at2"/>
<dbReference type="AlphaFoldDB" id="A0A364K9Z6"/>
<dbReference type="Proteomes" id="UP000251213">
    <property type="component" value="Unassembled WGS sequence"/>
</dbReference>
<accession>A0A364K9Z6</accession>
<reference evidence="2 3" key="1">
    <citation type="submission" date="2018-06" db="EMBL/GenBank/DDBJ databases">
        <title>Thermoflavimicrobium daqus sp. nov., a thermophilic microbe isolated from Moutai-flavour Daqu.</title>
        <authorList>
            <person name="Wang X."/>
            <person name="Zhou H."/>
        </authorList>
    </citation>
    <scope>NUCLEOTIDE SEQUENCE [LARGE SCALE GENOMIC DNA]</scope>
    <source>
        <strain evidence="2 3">FBKL4.011</strain>
    </source>
</reference>
<keyword evidence="1" id="KW-0472">Membrane</keyword>
<dbReference type="InterPro" id="IPR006485">
    <property type="entry name" value="Phage-like_holin"/>
</dbReference>
<proteinExistence type="predicted"/>
<evidence type="ECO:0000256" key="1">
    <source>
        <dbReference type="SAM" id="Phobius"/>
    </source>
</evidence>
<feature type="transmembrane region" description="Helical" evidence="1">
    <location>
        <begin position="33"/>
        <end position="51"/>
    </location>
</feature>
<evidence type="ECO:0000313" key="3">
    <source>
        <dbReference type="Proteomes" id="UP000251213"/>
    </source>
</evidence>
<dbReference type="EMBL" id="QJKK01000001">
    <property type="protein sequence ID" value="RAL27119.1"/>
    <property type="molecule type" value="Genomic_DNA"/>
</dbReference>
<gene>
    <name evidence="2" type="ORF">DL897_02460</name>
</gene>